<dbReference type="Proteomes" id="UP000190285">
    <property type="component" value="Unassembled WGS sequence"/>
</dbReference>
<keyword evidence="5 6" id="KW-0472">Membrane</keyword>
<feature type="transmembrane region" description="Helical" evidence="6">
    <location>
        <begin position="58"/>
        <end position="78"/>
    </location>
</feature>
<feature type="transmembrane region" description="Helical" evidence="6">
    <location>
        <begin position="373"/>
        <end position="389"/>
    </location>
</feature>
<feature type="transmembrane region" description="Helical" evidence="6">
    <location>
        <begin position="93"/>
        <end position="111"/>
    </location>
</feature>
<feature type="transmembrane region" description="Helical" evidence="6">
    <location>
        <begin position="524"/>
        <end position="543"/>
    </location>
</feature>
<dbReference type="RefSeq" id="WP_079495873.1">
    <property type="nucleotide sequence ID" value="NZ_FUZT01000024.1"/>
</dbReference>
<proteinExistence type="predicted"/>
<gene>
    <name evidence="8" type="ORF">SAMN02194393_05292</name>
</gene>
<feature type="transmembrane region" description="Helical" evidence="6">
    <location>
        <begin position="176"/>
        <end position="197"/>
    </location>
</feature>
<accession>A0A1T5MTL5</accession>
<feature type="transmembrane region" description="Helical" evidence="6">
    <location>
        <begin position="409"/>
        <end position="428"/>
    </location>
</feature>
<keyword evidence="9" id="KW-1185">Reference proteome</keyword>
<dbReference type="InterPro" id="IPR018461">
    <property type="entry name" value="Na/H_Antiport_NhaC-like_C"/>
</dbReference>
<comment type="subcellular location">
    <subcellularLocation>
        <location evidence="1">Cell membrane</location>
        <topology evidence="1">Multi-pass membrane protein</topology>
    </subcellularLocation>
</comment>
<evidence type="ECO:0000313" key="9">
    <source>
        <dbReference type="Proteomes" id="UP000190285"/>
    </source>
</evidence>
<evidence type="ECO:0000256" key="1">
    <source>
        <dbReference type="ARBA" id="ARBA00004651"/>
    </source>
</evidence>
<evidence type="ECO:0000256" key="4">
    <source>
        <dbReference type="ARBA" id="ARBA00022989"/>
    </source>
</evidence>
<keyword evidence="3 6" id="KW-0812">Transmembrane</keyword>
<name>A0A1T5MTL5_9FIRM</name>
<dbReference type="GO" id="GO:0005886">
    <property type="term" value="C:plasma membrane"/>
    <property type="evidence" value="ECO:0007669"/>
    <property type="project" value="UniProtKB-SubCell"/>
</dbReference>
<feature type="domain" description="Na+/H+ antiporter NhaC-like C-terminal" evidence="7">
    <location>
        <begin position="188"/>
        <end position="513"/>
    </location>
</feature>
<feature type="transmembrane region" description="Helical" evidence="6">
    <location>
        <begin position="332"/>
        <end position="352"/>
    </location>
</feature>
<evidence type="ECO:0000313" key="8">
    <source>
        <dbReference type="EMBL" id="SKC91238.1"/>
    </source>
</evidence>
<reference evidence="8 9" key="1">
    <citation type="submission" date="2017-02" db="EMBL/GenBank/DDBJ databases">
        <authorList>
            <person name="Peterson S.W."/>
        </authorList>
    </citation>
    <scope>NUCLEOTIDE SEQUENCE [LARGE SCALE GENOMIC DNA]</scope>
    <source>
        <strain evidence="8 9">M1</strain>
    </source>
</reference>
<feature type="transmembrane region" description="Helical" evidence="6">
    <location>
        <begin position="292"/>
        <end position="312"/>
    </location>
</feature>
<evidence type="ECO:0000256" key="2">
    <source>
        <dbReference type="ARBA" id="ARBA00022475"/>
    </source>
</evidence>
<dbReference type="OrthoDB" id="9762978at2"/>
<dbReference type="Pfam" id="PF03553">
    <property type="entry name" value="Na_H_antiporter"/>
    <property type="match status" value="2"/>
</dbReference>
<dbReference type="EMBL" id="FUZT01000024">
    <property type="protein sequence ID" value="SKC91238.1"/>
    <property type="molecule type" value="Genomic_DNA"/>
</dbReference>
<evidence type="ECO:0000259" key="7">
    <source>
        <dbReference type="Pfam" id="PF03553"/>
    </source>
</evidence>
<dbReference type="AlphaFoldDB" id="A0A1T5MTL5"/>
<keyword evidence="2" id="KW-1003">Cell membrane</keyword>
<sequence length="560" mass="60033">MNRKTLVAMLILLILLVFATPVFAEGEKETISFGFWSLLPPLIAIVLAFISKQVILSLLVGIFVGATMLNGNIFYGFLRTLDEFIVGSVADSWNAGILIFTLTIGGMVGVISKTGGTQAIAEALSKKAKTARSAQIVTWIMGILVFFDDYANTLIVGPTMRPLTDKMKISREKLSYIVDSTAAPVAGMAFISTWVGYELGLINDAFKSLGMDVNAYGIFIRSIPYRFYDLFALIAVLLFAFMMRDFGPMYKAEKRARLTGKLIADGSTPMSSSEVDTNSLNSKGIELKVSNALLPILTLVIMGFLGLWYSGGGTEQPFTFEGIRIAFGDSDASVALIWASVISSAVAIIISISRKILTLGEAFEAWIDGAKSLMITAIILTLAWSLGAVTESVGTANYLVQVISETLPIALLPFLVFIISCIVAFSTGTSWGTMAIIMPLAIPLASAFTGGAIDRILLSTLGAVLTGSIFGDHCSPISDTTIMSSMAAAVDHIDHIKTQLPYAIVTAVVSVVLGYIPAGFGINPLFSIVLGIIALWAIIRFYGKSTAIEDLKKLEEGYID</sequence>
<feature type="transmembrane region" description="Helical" evidence="6">
    <location>
        <begin position="500"/>
        <end position="518"/>
    </location>
</feature>
<dbReference type="STRING" id="36842.SAMN02194393_05292"/>
<dbReference type="PANTHER" id="PTHR43478">
    <property type="entry name" value="NA+/H+ ANTIPORTER-RELATED"/>
    <property type="match status" value="1"/>
</dbReference>
<keyword evidence="4 6" id="KW-1133">Transmembrane helix</keyword>
<evidence type="ECO:0000256" key="3">
    <source>
        <dbReference type="ARBA" id="ARBA00022692"/>
    </source>
</evidence>
<feature type="transmembrane region" description="Helical" evidence="6">
    <location>
        <begin position="227"/>
        <end position="247"/>
    </location>
</feature>
<feature type="domain" description="Na+/H+ antiporter NhaC-like C-terminal" evidence="7">
    <location>
        <begin position="8"/>
        <end position="186"/>
    </location>
</feature>
<evidence type="ECO:0000256" key="6">
    <source>
        <dbReference type="SAM" id="Phobius"/>
    </source>
</evidence>
<evidence type="ECO:0000256" key="5">
    <source>
        <dbReference type="ARBA" id="ARBA00023136"/>
    </source>
</evidence>
<feature type="transmembrane region" description="Helical" evidence="6">
    <location>
        <begin position="34"/>
        <end position="51"/>
    </location>
</feature>
<dbReference type="PANTHER" id="PTHR43478:SF1">
    <property type="entry name" value="NA+_H+ ANTIPORTER NHAC-LIKE C-TERMINAL DOMAIN-CONTAINING PROTEIN"/>
    <property type="match status" value="1"/>
</dbReference>
<organism evidence="8 9">
    <name type="scientific">Maledivibacter halophilus</name>
    <dbReference type="NCBI Taxonomy" id="36842"/>
    <lineage>
        <taxon>Bacteria</taxon>
        <taxon>Bacillati</taxon>
        <taxon>Bacillota</taxon>
        <taxon>Clostridia</taxon>
        <taxon>Peptostreptococcales</taxon>
        <taxon>Caminicellaceae</taxon>
        <taxon>Maledivibacter</taxon>
    </lineage>
</organism>
<protein>
    <submittedName>
        <fullName evidence="8">Transporter, NhaC family</fullName>
    </submittedName>
</protein>